<gene>
    <name evidence="5" type="primary">LOC123159285</name>
</gene>
<dbReference type="PANTHER" id="PTHR45651">
    <property type="entry name" value="CYCLIC NUCLEOTIDE-GATED ION CHANNEL 15-RELATED-RELATED"/>
    <property type="match status" value="1"/>
</dbReference>
<keyword evidence="6" id="KW-1185">Reference proteome</keyword>
<dbReference type="Gene3D" id="1.10.287.630">
    <property type="entry name" value="Helix hairpin bin"/>
    <property type="match status" value="1"/>
</dbReference>
<keyword evidence="1" id="KW-0406">Ion transport</keyword>
<feature type="transmembrane region" description="Helical" evidence="3">
    <location>
        <begin position="458"/>
        <end position="478"/>
    </location>
</feature>
<dbReference type="KEGG" id="taes:123159285"/>
<dbReference type="AlphaFoldDB" id="A0A3B6SF28"/>
<evidence type="ECO:0000256" key="1">
    <source>
        <dbReference type="ARBA" id="ARBA00023286"/>
    </source>
</evidence>
<dbReference type="STRING" id="4565.A0A3B6SF28"/>
<accession>A0A3B6SF28</accession>
<keyword evidence="1" id="KW-1071">Ligand-gated ion channel</keyword>
<dbReference type="PANTHER" id="PTHR45651:SF1">
    <property type="entry name" value="OS06G0207700 PROTEIN"/>
    <property type="match status" value="1"/>
</dbReference>
<feature type="transmembrane region" description="Helical" evidence="3">
    <location>
        <begin position="166"/>
        <end position="185"/>
    </location>
</feature>
<reference evidence="5" key="2">
    <citation type="submission" date="2018-10" db="UniProtKB">
        <authorList>
            <consortium name="EnsemblPlants"/>
        </authorList>
    </citation>
    <scope>IDENTIFICATION</scope>
</reference>
<reference evidence="5" key="1">
    <citation type="submission" date="2018-08" db="EMBL/GenBank/DDBJ databases">
        <authorList>
            <person name="Rossello M."/>
        </authorList>
    </citation>
    <scope>NUCLEOTIDE SEQUENCE [LARGE SCALE GENOMIC DNA]</scope>
    <source>
        <strain evidence="5">cv. Chinese Spring</strain>
    </source>
</reference>
<keyword evidence="1" id="KW-0813">Transport</keyword>
<dbReference type="EnsemblPlants" id="TraesCS7B02G072500.1">
    <property type="protein sequence ID" value="TraesCS7B02G072500.1"/>
    <property type="gene ID" value="TraesCS7B02G072500"/>
</dbReference>
<dbReference type="Gramene" id="TraesARI5B03G02943950.2">
    <property type="protein sequence ID" value="TraesARI5B03G02943950.2"/>
    <property type="gene ID" value="TraesARI5B03G02943950"/>
</dbReference>
<evidence type="ECO:0000313" key="6">
    <source>
        <dbReference type="Proteomes" id="UP000019116"/>
    </source>
</evidence>
<dbReference type="CDD" id="cd00038">
    <property type="entry name" value="CAP_ED"/>
    <property type="match status" value="1"/>
</dbReference>
<sequence>MSNNQKYGVRLLQRTLDLQRFPMGSAPLCIPVNTGPPIVHRPTQVAFVGTPSGISDVPNKVTSPFPGKQVRKANAVMPEETASSVYSDGRHAPKNEHLRISGPLGQCDESDCNDCPPASKNKMHFHRSSAPFGNEGGGWKKKIGSSLPNIPIINPHAKAVRRWNQFFVISCLIAIFIDPLFFFLASMDKDNKCIMFSRHSTALTVARSVTDAVYLLHLLLQFRMAYVDPESRIVGTGDLVDEPKKISMHYLRGAFIVDLSVMLPLTQVMICLVIPKSIGVSGANYAKNLLRATIPVQYALRIFKFVQLLGGQSANGFIFESAWANFVINLLVFVLAGHVVGSLWYLFGLQSVNQCLWNSCSALNITSCAQFIDCGYGIGGQDRVKRQPWLNDSMSRTCFDTANGFFKYGIYEQSVLLTTELAVNRYVYSLFWGFQQISTLAGNLVPTYNVWEVLFTKGIIALGLLLFALLIGNMQIFLQSLGKRRLEMQLRRHDVEQWMSHRQLPEDLRRRVRHAERFSWVAMRGVNEEELLSSLPEDIQIDIRHHFHRFLNKIQLFALKDSGLYEAVCDKLKHKLYVRGSDILSQDQLVEKIIFVVRGRVESINVDGSKSPLHEGAVCGEELLTWWLEQQASDGERMKVHWKAIRTIRCVTNVEAFVLQSTDLEKVTLEFSTLLQNPSVIAAIRYESLSWRTAAAIHIQDTWRHHQRRKKAAALLQDVEDLFASPSLLTEVLLLCWEVSQGKENQMYLQSKIHM</sequence>
<feature type="transmembrane region" description="Helical" evidence="3">
    <location>
        <begin position="326"/>
        <end position="347"/>
    </location>
</feature>
<dbReference type="GO" id="GO:0034220">
    <property type="term" value="P:monoatomic ion transmembrane transport"/>
    <property type="evidence" value="ECO:0007669"/>
    <property type="project" value="UniProtKB-KW"/>
</dbReference>
<evidence type="ECO:0000256" key="2">
    <source>
        <dbReference type="ARBA" id="ARBA00023303"/>
    </source>
</evidence>
<dbReference type="Gramene" id="TraesCS7B02G072500.1">
    <property type="protein sequence ID" value="TraesCS7B02G072500.1"/>
    <property type="gene ID" value="TraesCS7B02G072500"/>
</dbReference>
<keyword evidence="3" id="KW-1133">Transmembrane helix</keyword>
<dbReference type="RefSeq" id="XP_044433051.1">
    <property type="nucleotide sequence ID" value="XM_044577116.1"/>
</dbReference>
<dbReference type="GeneID" id="123159285"/>
<dbReference type="SMART" id="SM00100">
    <property type="entry name" value="cNMP"/>
    <property type="match status" value="1"/>
</dbReference>
<evidence type="ECO:0000259" key="4">
    <source>
        <dbReference type="PROSITE" id="PS50042"/>
    </source>
</evidence>
<protein>
    <recommendedName>
        <fullName evidence="4">Cyclic nucleotide-binding domain-containing protein</fullName>
    </recommendedName>
</protein>
<evidence type="ECO:0000313" key="5">
    <source>
        <dbReference type="EnsemblPlants" id="TraesCS7B02G072500.1"/>
    </source>
</evidence>
<feature type="transmembrane region" description="Helical" evidence="3">
    <location>
        <begin position="205"/>
        <end position="222"/>
    </location>
</feature>
<dbReference type="OrthoDB" id="662281at2759"/>
<dbReference type="Gene3D" id="1.10.287.70">
    <property type="match status" value="1"/>
</dbReference>
<keyword evidence="2" id="KW-0407">Ion channel</keyword>
<proteinExistence type="predicted"/>
<dbReference type="InterPro" id="IPR014710">
    <property type="entry name" value="RmlC-like_jellyroll"/>
</dbReference>
<feature type="domain" description="Cyclic nucleotide-binding" evidence="4">
    <location>
        <begin position="556"/>
        <end position="624"/>
    </location>
</feature>
<evidence type="ECO:0000256" key="3">
    <source>
        <dbReference type="SAM" id="Phobius"/>
    </source>
</evidence>
<dbReference type="InterPro" id="IPR018490">
    <property type="entry name" value="cNMP-bd_dom_sf"/>
</dbReference>
<dbReference type="Gramene" id="TraesRN7B0100186200.3">
    <property type="protein sequence ID" value="TraesRN7B0100186200.3"/>
    <property type="gene ID" value="TraesRN7B0100186200"/>
</dbReference>
<organism evidence="5">
    <name type="scientific">Triticum aestivum</name>
    <name type="common">Wheat</name>
    <dbReference type="NCBI Taxonomy" id="4565"/>
    <lineage>
        <taxon>Eukaryota</taxon>
        <taxon>Viridiplantae</taxon>
        <taxon>Streptophyta</taxon>
        <taxon>Embryophyta</taxon>
        <taxon>Tracheophyta</taxon>
        <taxon>Spermatophyta</taxon>
        <taxon>Magnoliopsida</taxon>
        <taxon>Liliopsida</taxon>
        <taxon>Poales</taxon>
        <taxon>Poaceae</taxon>
        <taxon>BOP clade</taxon>
        <taxon>Pooideae</taxon>
        <taxon>Triticodae</taxon>
        <taxon>Triticeae</taxon>
        <taxon>Triticinae</taxon>
        <taxon>Triticum</taxon>
    </lineage>
</organism>
<dbReference type="PROSITE" id="PS50042">
    <property type="entry name" value="CNMP_BINDING_3"/>
    <property type="match status" value="1"/>
</dbReference>
<dbReference type="InterPro" id="IPR000595">
    <property type="entry name" value="cNMP-bd_dom"/>
</dbReference>
<dbReference type="Gramene" id="TraesCS7B03G0196300.3">
    <property type="protein sequence ID" value="TraesCS7B03G0196300.3.CDS"/>
    <property type="gene ID" value="TraesCS7B03G0196300"/>
</dbReference>
<feature type="transmembrane region" description="Helical" evidence="3">
    <location>
        <begin position="254"/>
        <end position="278"/>
    </location>
</feature>
<keyword evidence="3" id="KW-0812">Transmembrane</keyword>
<dbReference type="SUPFAM" id="SSF51206">
    <property type="entry name" value="cAMP-binding domain-like"/>
    <property type="match status" value="1"/>
</dbReference>
<dbReference type="PaxDb" id="4565-Traes_7BS_70611D48F.2"/>
<dbReference type="GO" id="GO:0016020">
    <property type="term" value="C:membrane"/>
    <property type="evidence" value="ECO:0007669"/>
    <property type="project" value="UniProtKB-SubCell"/>
</dbReference>
<dbReference type="Gene3D" id="2.60.120.10">
    <property type="entry name" value="Jelly Rolls"/>
    <property type="match status" value="1"/>
</dbReference>
<dbReference type="Proteomes" id="UP000019116">
    <property type="component" value="Chromosome 7B"/>
</dbReference>
<dbReference type="SUPFAM" id="SSF81324">
    <property type="entry name" value="Voltage-gated potassium channels"/>
    <property type="match status" value="1"/>
</dbReference>
<dbReference type="PROSITE" id="PS50096">
    <property type="entry name" value="IQ"/>
    <property type="match status" value="1"/>
</dbReference>
<name>A0A3B6SF28_WHEAT</name>
<keyword evidence="3" id="KW-0472">Membrane</keyword>